<dbReference type="InterPro" id="IPR000835">
    <property type="entry name" value="HTH_MarR-typ"/>
</dbReference>
<dbReference type="RefSeq" id="WP_211854844.1">
    <property type="nucleotide sequence ID" value="NZ_JAAGBB010000029.1"/>
</dbReference>
<dbReference type="SMART" id="SM00347">
    <property type="entry name" value="HTH_MARR"/>
    <property type="match status" value="1"/>
</dbReference>
<evidence type="ECO:0000313" key="2">
    <source>
        <dbReference type="EMBL" id="MBR0667064.1"/>
    </source>
</evidence>
<feature type="domain" description="HTH marR-type" evidence="1">
    <location>
        <begin position="25"/>
        <end position="159"/>
    </location>
</feature>
<dbReference type="PROSITE" id="PS50995">
    <property type="entry name" value="HTH_MARR_2"/>
    <property type="match status" value="1"/>
</dbReference>
<dbReference type="InterPro" id="IPR036390">
    <property type="entry name" value="WH_DNA-bd_sf"/>
</dbReference>
<reference evidence="3" key="1">
    <citation type="journal article" date="2021" name="Syst. Appl. Microbiol.">
        <title>Roseomonas hellenica sp. nov., isolated from roots of wild-growing Alkanna tinctoria.</title>
        <authorList>
            <person name="Rat A."/>
            <person name="Naranjo H.D."/>
            <person name="Lebbe L."/>
            <person name="Cnockaert M."/>
            <person name="Krigas N."/>
            <person name="Grigoriadou K."/>
            <person name="Maloupa E."/>
            <person name="Willems A."/>
        </authorList>
    </citation>
    <scope>NUCLEOTIDE SEQUENCE [LARGE SCALE GENOMIC DNA]</scope>
    <source>
        <strain evidence="3">LMG 31523</strain>
    </source>
</reference>
<dbReference type="Proteomes" id="UP001196870">
    <property type="component" value="Unassembled WGS sequence"/>
</dbReference>
<sequence>MRERDIVDELAEAWQEARPGMDASHLHILGRVSRIEAQFRRRIEAWLAPFGLSWDMFDLAATLLRAPGNAMRPGELSRWCLLSSGAMTKRIDRLVAAGLAERSPDPADRRAQLVRLTPAGLALAEQAVPAHFAAARALVAELAPEEREVFSGLARRLLLVLEKQG</sequence>
<dbReference type="PANTHER" id="PTHR33164">
    <property type="entry name" value="TRANSCRIPTIONAL REGULATOR, MARR FAMILY"/>
    <property type="match status" value="1"/>
</dbReference>
<comment type="caution">
    <text evidence="2">The sequence shown here is derived from an EMBL/GenBank/DDBJ whole genome shotgun (WGS) entry which is preliminary data.</text>
</comment>
<dbReference type="InterPro" id="IPR036388">
    <property type="entry name" value="WH-like_DNA-bd_sf"/>
</dbReference>
<accession>A0ABS5F3B3</accession>
<protein>
    <submittedName>
        <fullName evidence="2">MarR family transcriptional regulator</fullName>
    </submittedName>
</protein>
<dbReference type="EMBL" id="JAAGBB010000029">
    <property type="protein sequence ID" value="MBR0667064.1"/>
    <property type="molecule type" value="Genomic_DNA"/>
</dbReference>
<evidence type="ECO:0000313" key="3">
    <source>
        <dbReference type="Proteomes" id="UP001196870"/>
    </source>
</evidence>
<dbReference type="InterPro" id="IPR039422">
    <property type="entry name" value="MarR/SlyA-like"/>
</dbReference>
<dbReference type="PANTHER" id="PTHR33164:SF104">
    <property type="entry name" value="TRANSCRIPTIONAL REGULATORY PROTEIN"/>
    <property type="match status" value="1"/>
</dbReference>
<organism evidence="2 3">
    <name type="scientific">Plastoroseomonas hellenica</name>
    <dbReference type="NCBI Taxonomy" id="2687306"/>
    <lineage>
        <taxon>Bacteria</taxon>
        <taxon>Pseudomonadati</taxon>
        <taxon>Pseudomonadota</taxon>
        <taxon>Alphaproteobacteria</taxon>
        <taxon>Acetobacterales</taxon>
        <taxon>Acetobacteraceae</taxon>
        <taxon>Plastoroseomonas</taxon>
    </lineage>
</organism>
<evidence type="ECO:0000259" key="1">
    <source>
        <dbReference type="PROSITE" id="PS50995"/>
    </source>
</evidence>
<proteinExistence type="predicted"/>
<dbReference type="Gene3D" id="1.10.10.10">
    <property type="entry name" value="Winged helix-like DNA-binding domain superfamily/Winged helix DNA-binding domain"/>
    <property type="match status" value="1"/>
</dbReference>
<gene>
    <name evidence="2" type="ORF">GXW71_22070</name>
</gene>
<dbReference type="SUPFAM" id="SSF46785">
    <property type="entry name" value="Winged helix' DNA-binding domain"/>
    <property type="match status" value="1"/>
</dbReference>
<keyword evidence="3" id="KW-1185">Reference proteome</keyword>
<name>A0ABS5F3B3_9PROT</name>
<dbReference type="PRINTS" id="PR00598">
    <property type="entry name" value="HTHMARR"/>
</dbReference>
<dbReference type="Pfam" id="PF12802">
    <property type="entry name" value="MarR_2"/>
    <property type="match status" value="1"/>
</dbReference>